<evidence type="ECO:0000313" key="3">
    <source>
        <dbReference type="Proteomes" id="UP001589894"/>
    </source>
</evidence>
<protein>
    <recommendedName>
        <fullName evidence="4">Sensor domain-containing protein</fullName>
    </recommendedName>
</protein>
<feature type="transmembrane region" description="Helical" evidence="1">
    <location>
        <begin position="78"/>
        <end position="111"/>
    </location>
</feature>
<keyword evidence="3" id="KW-1185">Reference proteome</keyword>
<dbReference type="EMBL" id="JBHLUE010000034">
    <property type="protein sequence ID" value="MFC0568500.1"/>
    <property type="molecule type" value="Genomic_DNA"/>
</dbReference>
<dbReference type="Proteomes" id="UP001589894">
    <property type="component" value="Unassembled WGS sequence"/>
</dbReference>
<feature type="transmembrane region" description="Helical" evidence="1">
    <location>
        <begin position="32"/>
        <end position="58"/>
    </location>
</feature>
<keyword evidence="1" id="KW-0472">Membrane</keyword>
<keyword evidence="1" id="KW-0812">Transmembrane</keyword>
<comment type="caution">
    <text evidence="2">The sequence shown here is derived from an EMBL/GenBank/DDBJ whole genome shotgun (WGS) entry which is preliminary data.</text>
</comment>
<gene>
    <name evidence="2" type="ORF">ACFFHU_30735</name>
</gene>
<keyword evidence="1" id="KW-1133">Transmembrane helix</keyword>
<evidence type="ECO:0008006" key="4">
    <source>
        <dbReference type="Google" id="ProtNLM"/>
    </source>
</evidence>
<evidence type="ECO:0000256" key="1">
    <source>
        <dbReference type="SAM" id="Phobius"/>
    </source>
</evidence>
<feature type="transmembrane region" description="Helical" evidence="1">
    <location>
        <begin position="131"/>
        <end position="154"/>
    </location>
</feature>
<dbReference type="RefSeq" id="WP_377344009.1">
    <property type="nucleotide sequence ID" value="NZ_JBHLUE010000034.1"/>
</dbReference>
<accession>A0ABV6P661</accession>
<reference evidence="2 3" key="1">
    <citation type="submission" date="2024-09" db="EMBL/GenBank/DDBJ databases">
        <authorList>
            <person name="Sun Q."/>
            <person name="Mori K."/>
        </authorList>
    </citation>
    <scope>NUCLEOTIDE SEQUENCE [LARGE SCALE GENOMIC DNA]</scope>
    <source>
        <strain evidence="2 3">TBRC 2205</strain>
    </source>
</reference>
<name>A0ABV6P661_9ACTN</name>
<evidence type="ECO:0000313" key="2">
    <source>
        <dbReference type="EMBL" id="MFC0568500.1"/>
    </source>
</evidence>
<organism evidence="2 3">
    <name type="scientific">Plantactinospora siamensis</name>
    <dbReference type="NCBI Taxonomy" id="555372"/>
    <lineage>
        <taxon>Bacteria</taxon>
        <taxon>Bacillati</taxon>
        <taxon>Actinomycetota</taxon>
        <taxon>Actinomycetes</taxon>
        <taxon>Micromonosporales</taxon>
        <taxon>Micromonosporaceae</taxon>
        <taxon>Plantactinospora</taxon>
    </lineage>
</organism>
<sequence>MPTVHPQPTTVAARRPGPAYRIVQATGDGVRYIAALLPVAVAAAVAIPLGQGDAATGWSRRLAGRRTDPAVRPGWPRLAAYGLLSLLLAAVAVIPLGCLALFVARGMLYGIVDHGPYDTSWGGPSRGGAWLAHFLVGIPIALAALAGAAGLAALHRRLTGWLDGRPTR</sequence>
<proteinExistence type="predicted"/>